<evidence type="ECO:0000256" key="2">
    <source>
        <dbReference type="ARBA" id="ARBA00003015"/>
    </source>
</evidence>
<feature type="binding site" evidence="7">
    <location>
        <position position="156"/>
    </location>
    <ligand>
        <name>S-adenosyl-L-methionine</name>
        <dbReference type="ChEBI" id="CHEBI:59789"/>
    </ligand>
</feature>
<dbReference type="Pfam" id="PF02390">
    <property type="entry name" value="Methyltransf_4"/>
    <property type="match status" value="1"/>
</dbReference>
<evidence type="ECO:0000313" key="9">
    <source>
        <dbReference type="Proteomes" id="UP000053235"/>
    </source>
</evidence>
<evidence type="ECO:0000256" key="7">
    <source>
        <dbReference type="HAMAP-Rule" id="MF_01057"/>
    </source>
</evidence>
<evidence type="ECO:0000313" key="8">
    <source>
        <dbReference type="EMBL" id="CTQ71369.1"/>
    </source>
</evidence>
<evidence type="ECO:0000256" key="1">
    <source>
        <dbReference type="ARBA" id="ARBA00000142"/>
    </source>
</evidence>
<dbReference type="InterPro" id="IPR055361">
    <property type="entry name" value="tRNA_methyltr_TrmB_bact"/>
</dbReference>
<dbReference type="EC" id="2.1.1.33" evidence="7"/>
<evidence type="ECO:0000256" key="6">
    <source>
        <dbReference type="ARBA" id="ARBA00022694"/>
    </source>
</evidence>
<evidence type="ECO:0000256" key="5">
    <source>
        <dbReference type="ARBA" id="ARBA00022691"/>
    </source>
</evidence>
<accession>A0A0M7A920</accession>
<comment type="similarity">
    <text evidence="7">Belongs to the class I-like SAM-binding methyltransferase superfamily. TrmB family.</text>
</comment>
<dbReference type="InterPro" id="IPR003358">
    <property type="entry name" value="tRNA_(Gua-N-7)_MeTrfase_Trmb"/>
</dbReference>
<reference evidence="9" key="1">
    <citation type="submission" date="2015-07" db="EMBL/GenBank/DDBJ databases">
        <authorList>
            <person name="Rodrigo-Torres Lidia"/>
            <person name="Arahal R.David."/>
        </authorList>
    </citation>
    <scope>NUCLEOTIDE SEQUENCE [LARGE SCALE GENOMIC DNA]</scope>
    <source>
        <strain evidence="9">CECT 5112</strain>
    </source>
</reference>
<keyword evidence="4 7" id="KW-0808">Transferase</keyword>
<name>A0A0M7A920_9HYPH</name>
<dbReference type="GO" id="GO:0008176">
    <property type="term" value="F:tRNA (guanine(46)-N7)-methyltransferase activity"/>
    <property type="evidence" value="ECO:0007669"/>
    <property type="project" value="UniProtKB-UniRule"/>
</dbReference>
<feature type="binding site" evidence="7">
    <location>
        <position position="104"/>
    </location>
    <ligand>
        <name>S-adenosyl-L-methionine</name>
        <dbReference type="ChEBI" id="CHEBI:59789"/>
    </ligand>
</feature>
<dbReference type="Proteomes" id="UP000053235">
    <property type="component" value="Unassembled WGS sequence"/>
</dbReference>
<dbReference type="PROSITE" id="PS51625">
    <property type="entry name" value="SAM_MT_TRMB"/>
    <property type="match status" value="1"/>
</dbReference>
<comment type="function">
    <text evidence="2 7">Catalyzes the formation of N(7)-methylguanine at position 46 (m7G46) in tRNA.</text>
</comment>
<evidence type="ECO:0000256" key="4">
    <source>
        <dbReference type="ARBA" id="ARBA00022679"/>
    </source>
</evidence>
<comment type="caution">
    <text evidence="7">Lacks conserved residue(s) required for the propagation of feature annotation.</text>
</comment>
<keyword evidence="9" id="KW-1185">Reference proteome</keyword>
<dbReference type="PANTHER" id="PTHR23417:SF14">
    <property type="entry name" value="PENTACOTRIPEPTIDE-REPEAT REGION OF PRORP DOMAIN-CONTAINING PROTEIN"/>
    <property type="match status" value="1"/>
</dbReference>
<dbReference type="Gene3D" id="3.40.50.150">
    <property type="entry name" value="Vaccinia Virus protein VP39"/>
    <property type="match status" value="1"/>
</dbReference>
<feature type="binding site" evidence="7">
    <location>
        <begin position="252"/>
        <end position="255"/>
    </location>
    <ligand>
        <name>substrate</name>
    </ligand>
</feature>
<sequence length="273" mass="31399">MAGLAGKKQTWLTNCVRLQDKPDPERSTHQNNDRRPLRPAIWFEAMNDRYEGSFFGRRKGKPLTPRREALMADVLPALSLDLTAQPPADLKDLFKAEVTSVCLEVGFGGGEHLLHRARTNPETGFIGIEPFVGSMAKAVAAVTDENLQNVRLYDDDAVNVLDWVPEASLDLAYQLYPDPWPKKRHWKRRFINAQNLDRYARALKPGSEFRFASDIDTYIDWTLRHCRDHPAFDWAAETASDWKTPWEGWPGTRYEAKAIREGRIGRYLTFLRR</sequence>
<feature type="binding site" evidence="7">
    <location>
        <position position="129"/>
    </location>
    <ligand>
        <name>S-adenosyl-L-methionine</name>
        <dbReference type="ChEBI" id="CHEBI:59789"/>
    </ligand>
</feature>
<dbReference type="STRING" id="388408.LAX5112_02798"/>
<comment type="pathway">
    <text evidence="7">tRNA modification; N(7)-methylguanine-tRNA biosynthesis.</text>
</comment>
<dbReference type="UniPathway" id="UPA00989"/>
<dbReference type="GO" id="GO:0043527">
    <property type="term" value="C:tRNA methyltransferase complex"/>
    <property type="evidence" value="ECO:0007669"/>
    <property type="project" value="TreeGrafter"/>
</dbReference>
<organism evidence="8 9">
    <name type="scientific">Roseibium alexandrii</name>
    <dbReference type="NCBI Taxonomy" id="388408"/>
    <lineage>
        <taxon>Bacteria</taxon>
        <taxon>Pseudomonadati</taxon>
        <taxon>Pseudomonadota</taxon>
        <taxon>Alphaproteobacteria</taxon>
        <taxon>Hyphomicrobiales</taxon>
        <taxon>Stappiaceae</taxon>
        <taxon>Roseibium</taxon>
    </lineage>
</organism>
<feature type="binding site" evidence="7">
    <location>
        <position position="214"/>
    </location>
    <ligand>
        <name>substrate</name>
    </ligand>
</feature>
<gene>
    <name evidence="7 8" type="primary">trmB</name>
    <name evidence="8" type="ORF">LAX5112_02798</name>
</gene>
<feature type="binding site" evidence="7">
    <location>
        <position position="178"/>
    </location>
    <ligand>
        <name>S-adenosyl-L-methionine</name>
        <dbReference type="ChEBI" id="CHEBI:59789"/>
    </ligand>
</feature>
<proteinExistence type="inferred from homology"/>
<comment type="catalytic activity">
    <reaction evidence="1 7">
        <text>guanosine(46) in tRNA + S-adenosyl-L-methionine = N(7)-methylguanosine(46) in tRNA + S-adenosyl-L-homocysteine</text>
        <dbReference type="Rhea" id="RHEA:42708"/>
        <dbReference type="Rhea" id="RHEA-COMP:10188"/>
        <dbReference type="Rhea" id="RHEA-COMP:10189"/>
        <dbReference type="ChEBI" id="CHEBI:57856"/>
        <dbReference type="ChEBI" id="CHEBI:59789"/>
        <dbReference type="ChEBI" id="CHEBI:74269"/>
        <dbReference type="ChEBI" id="CHEBI:74480"/>
        <dbReference type="EC" id="2.1.1.33"/>
    </reaction>
</comment>
<keyword evidence="3 7" id="KW-0489">Methyltransferase</keyword>
<dbReference type="HAMAP" id="MF_01057">
    <property type="entry name" value="tRNA_methyltr_TrmB"/>
    <property type="match status" value="1"/>
</dbReference>
<dbReference type="SUPFAM" id="SSF53335">
    <property type="entry name" value="S-adenosyl-L-methionine-dependent methyltransferases"/>
    <property type="match status" value="1"/>
</dbReference>
<dbReference type="EMBL" id="CXWD01000010">
    <property type="protein sequence ID" value="CTQ71369.1"/>
    <property type="molecule type" value="Genomic_DNA"/>
</dbReference>
<evidence type="ECO:0000256" key="3">
    <source>
        <dbReference type="ARBA" id="ARBA00022603"/>
    </source>
</evidence>
<dbReference type="AlphaFoldDB" id="A0A0M7A920"/>
<protein>
    <recommendedName>
        <fullName evidence="7">tRNA (guanine-N(7)-)-methyltransferase</fullName>
        <ecNumber evidence="7">2.1.1.33</ecNumber>
    </recommendedName>
    <alternativeName>
        <fullName evidence="7">tRNA (guanine(46)-N(7))-methyltransferase</fullName>
    </alternativeName>
    <alternativeName>
        <fullName evidence="7">tRNA(m7G46)-methyltransferase</fullName>
    </alternativeName>
</protein>
<feature type="binding site" evidence="7">
    <location>
        <position position="182"/>
    </location>
    <ligand>
        <name>substrate</name>
    </ligand>
</feature>
<dbReference type="InterPro" id="IPR029063">
    <property type="entry name" value="SAM-dependent_MTases_sf"/>
</dbReference>
<keyword evidence="6 7" id="KW-0819">tRNA processing</keyword>
<keyword evidence="5 7" id="KW-0949">S-adenosyl-L-methionine</keyword>
<dbReference type="PANTHER" id="PTHR23417">
    <property type="entry name" value="3-DEOXY-D-MANNO-OCTULOSONIC-ACID TRANSFERASE/TRNA GUANINE-N 7 - -METHYLTRANSFERASE"/>
    <property type="match status" value="1"/>
</dbReference>